<protein>
    <submittedName>
        <fullName evidence="1">Uncharacterized protein</fullName>
    </submittedName>
</protein>
<organism evidence="1 2">
    <name type="scientific">Portunus trituberculatus</name>
    <name type="common">Swimming crab</name>
    <name type="synonym">Neptunus trituberculatus</name>
    <dbReference type="NCBI Taxonomy" id="210409"/>
    <lineage>
        <taxon>Eukaryota</taxon>
        <taxon>Metazoa</taxon>
        <taxon>Ecdysozoa</taxon>
        <taxon>Arthropoda</taxon>
        <taxon>Crustacea</taxon>
        <taxon>Multicrustacea</taxon>
        <taxon>Malacostraca</taxon>
        <taxon>Eumalacostraca</taxon>
        <taxon>Eucarida</taxon>
        <taxon>Decapoda</taxon>
        <taxon>Pleocyemata</taxon>
        <taxon>Brachyura</taxon>
        <taxon>Eubrachyura</taxon>
        <taxon>Portunoidea</taxon>
        <taxon>Portunidae</taxon>
        <taxon>Portuninae</taxon>
        <taxon>Portunus</taxon>
    </lineage>
</organism>
<evidence type="ECO:0000313" key="2">
    <source>
        <dbReference type="Proteomes" id="UP000324222"/>
    </source>
</evidence>
<evidence type="ECO:0000313" key="1">
    <source>
        <dbReference type="EMBL" id="MPC39648.1"/>
    </source>
</evidence>
<accession>A0A5B7F3C6</accession>
<reference evidence="1 2" key="1">
    <citation type="submission" date="2019-05" db="EMBL/GenBank/DDBJ databases">
        <title>Another draft genome of Portunus trituberculatus and its Hox gene families provides insights of decapod evolution.</title>
        <authorList>
            <person name="Jeong J.-H."/>
            <person name="Song I."/>
            <person name="Kim S."/>
            <person name="Choi T."/>
            <person name="Kim D."/>
            <person name="Ryu S."/>
            <person name="Kim W."/>
        </authorList>
    </citation>
    <scope>NUCLEOTIDE SEQUENCE [LARGE SCALE GENOMIC DNA]</scope>
    <source>
        <tissue evidence="1">Muscle</tissue>
    </source>
</reference>
<comment type="caution">
    <text evidence="1">The sequence shown here is derived from an EMBL/GenBank/DDBJ whole genome shotgun (WGS) entry which is preliminary data.</text>
</comment>
<keyword evidence="2" id="KW-1185">Reference proteome</keyword>
<proteinExistence type="predicted"/>
<gene>
    <name evidence="1" type="ORF">E2C01_033193</name>
</gene>
<sequence length="59" mass="6064">MEAAARRGDLYSPSYPAAVGVELLHVKLVTQIVVNGKGAAAGHVTGIRGILAFEGATCR</sequence>
<dbReference type="EMBL" id="VSRR010004431">
    <property type="protein sequence ID" value="MPC39648.1"/>
    <property type="molecule type" value="Genomic_DNA"/>
</dbReference>
<dbReference type="Proteomes" id="UP000324222">
    <property type="component" value="Unassembled WGS sequence"/>
</dbReference>
<name>A0A5B7F3C6_PORTR</name>
<dbReference type="AlphaFoldDB" id="A0A5B7F3C6"/>